<keyword evidence="16" id="KW-1185">Reference proteome</keyword>
<evidence type="ECO:0000256" key="13">
    <source>
        <dbReference type="RuleBase" id="RU003927"/>
    </source>
</evidence>
<comment type="similarity">
    <text evidence="2 11 13">Belongs to the IMPDH/GMPR family.</text>
</comment>
<dbReference type="HAMAP" id="MF_01964">
    <property type="entry name" value="IMPDH"/>
    <property type="match status" value="1"/>
</dbReference>
<evidence type="ECO:0000313" key="16">
    <source>
        <dbReference type="Proteomes" id="UP000788426"/>
    </source>
</evidence>
<feature type="domain" description="CBS" evidence="14">
    <location>
        <begin position="98"/>
        <end position="157"/>
    </location>
</feature>
<evidence type="ECO:0000259" key="14">
    <source>
        <dbReference type="PROSITE" id="PS51371"/>
    </source>
</evidence>
<feature type="active site" description="Proton acceptor" evidence="11">
    <location>
        <position position="407"/>
    </location>
</feature>
<feature type="binding site" description="in other chain" evidence="11">
    <location>
        <position position="304"/>
    </location>
    <ligand>
        <name>K(+)</name>
        <dbReference type="ChEBI" id="CHEBI:29103"/>
        <note>ligand shared between two tetrameric partners</note>
    </ligand>
</feature>
<organism evidence="15 16">
    <name type="scientific">Hoylesella nanceiensis</name>
    <dbReference type="NCBI Taxonomy" id="425941"/>
    <lineage>
        <taxon>Bacteria</taxon>
        <taxon>Pseudomonadati</taxon>
        <taxon>Bacteroidota</taxon>
        <taxon>Bacteroidia</taxon>
        <taxon>Bacteroidales</taxon>
        <taxon>Prevotellaceae</taxon>
        <taxon>Hoylesella</taxon>
    </lineage>
</organism>
<dbReference type="PROSITE" id="PS00487">
    <property type="entry name" value="IMP_DH_GMP_RED"/>
    <property type="match status" value="1"/>
</dbReference>
<protein>
    <recommendedName>
        <fullName evidence="11">Inosine-5'-monophosphate dehydrogenase</fullName>
        <shortName evidence="11">IMP dehydrogenase</shortName>
        <shortName evidence="11">IMPD</shortName>
        <shortName evidence="11">IMPDH</shortName>
        <ecNumber evidence="11">1.1.1.205</ecNumber>
    </recommendedName>
</protein>
<comment type="function">
    <text evidence="11">Catalyzes the conversion of inosine 5'-phosphate (IMP) to xanthosine 5'-phosphate (XMP), the first committed and rate-limiting step in the de novo synthesis of guanine nucleotides, and therefore plays an important role in the regulation of cell growth.</text>
</comment>
<dbReference type="InterPro" id="IPR000644">
    <property type="entry name" value="CBS_dom"/>
</dbReference>
<evidence type="ECO:0000256" key="2">
    <source>
        <dbReference type="ARBA" id="ARBA00005502"/>
    </source>
</evidence>
<keyword evidence="4 11" id="KW-0332">GMP biosynthesis</keyword>
<evidence type="ECO:0000256" key="10">
    <source>
        <dbReference type="ARBA" id="ARBA00048028"/>
    </source>
</evidence>
<dbReference type="Proteomes" id="UP000788426">
    <property type="component" value="Unassembled WGS sequence"/>
</dbReference>
<feature type="binding site" evidence="11">
    <location>
        <position position="475"/>
    </location>
    <ligand>
        <name>K(+)</name>
        <dbReference type="ChEBI" id="CHEBI:29103"/>
        <note>ligand shared between two tetrameric partners</note>
    </ligand>
</feature>
<keyword evidence="8 11" id="KW-0520">NAD</keyword>
<dbReference type="PIRSF" id="PIRSF000130">
    <property type="entry name" value="IMPDH"/>
    <property type="match status" value="1"/>
</dbReference>
<dbReference type="NCBIfam" id="TIGR01302">
    <property type="entry name" value="IMP_dehydrog"/>
    <property type="match status" value="1"/>
</dbReference>
<feature type="binding site" evidence="11">
    <location>
        <begin position="342"/>
        <end position="344"/>
    </location>
    <ligand>
        <name>IMP</name>
        <dbReference type="ChEBI" id="CHEBI:58053"/>
    </ligand>
</feature>
<comment type="caution">
    <text evidence="11">Lacks conserved residue(s) required for the propagation of feature annotation.</text>
</comment>
<feature type="binding site" evidence="11">
    <location>
        <begin position="365"/>
        <end position="366"/>
    </location>
    <ligand>
        <name>IMP</name>
        <dbReference type="ChEBI" id="CHEBI:58053"/>
    </ligand>
</feature>
<evidence type="ECO:0000256" key="12">
    <source>
        <dbReference type="PROSITE-ProRule" id="PRU00703"/>
    </source>
</evidence>
<feature type="domain" description="CBS" evidence="14">
    <location>
        <begin position="158"/>
        <end position="218"/>
    </location>
</feature>
<dbReference type="Pfam" id="PF00571">
    <property type="entry name" value="CBS"/>
    <property type="match status" value="2"/>
</dbReference>
<comment type="catalytic activity">
    <reaction evidence="10 11">
        <text>IMP + NAD(+) + H2O = XMP + NADH + H(+)</text>
        <dbReference type="Rhea" id="RHEA:11708"/>
        <dbReference type="ChEBI" id="CHEBI:15377"/>
        <dbReference type="ChEBI" id="CHEBI:15378"/>
        <dbReference type="ChEBI" id="CHEBI:57464"/>
        <dbReference type="ChEBI" id="CHEBI:57540"/>
        <dbReference type="ChEBI" id="CHEBI:57945"/>
        <dbReference type="ChEBI" id="CHEBI:58053"/>
        <dbReference type="EC" id="1.1.1.205"/>
    </reaction>
</comment>
<dbReference type="RefSeq" id="WP_219408673.1">
    <property type="nucleotide sequence ID" value="NZ_CAJZHJ010000036.1"/>
</dbReference>
<dbReference type="PROSITE" id="PS51371">
    <property type="entry name" value="CBS"/>
    <property type="match status" value="2"/>
</dbReference>
<evidence type="ECO:0000256" key="8">
    <source>
        <dbReference type="ARBA" id="ARBA00023027"/>
    </source>
</evidence>
<dbReference type="GO" id="GO:0003938">
    <property type="term" value="F:IMP dehydrogenase activity"/>
    <property type="evidence" value="ECO:0007669"/>
    <property type="project" value="UniProtKB-EC"/>
</dbReference>
<evidence type="ECO:0000256" key="7">
    <source>
        <dbReference type="ARBA" id="ARBA00023002"/>
    </source>
</evidence>
<dbReference type="SMART" id="SM01240">
    <property type="entry name" value="IMPDH"/>
    <property type="match status" value="1"/>
</dbReference>
<dbReference type="PANTHER" id="PTHR11911:SF111">
    <property type="entry name" value="INOSINE-5'-MONOPHOSPHATE DEHYDROGENASE"/>
    <property type="match status" value="1"/>
</dbReference>
<comment type="subunit">
    <text evidence="11">Homotetramer.</text>
</comment>
<feature type="binding site" evidence="11">
    <location>
        <begin position="302"/>
        <end position="304"/>
    </location>
    <ligand>
        <name>NAD(+)</name>
        <dbReference type="ChEBI" id="CHEBI:57540"/>
    </ligand>
</feature>
<dbReference type="SMART" id="SM00116">
    <property type="entry name" value="CBS"/>
    <property type="match status" value="2"/>
</dbReference>
<feature type="binding site" description="in other chain" evidence="11">
    <location>
        <position position="306"/>
    </location>
    <ligand>
        <name>K(+)</name>
        <dbReference type="ChEBI" id="CHEBI:29103"/>
        <note>ligand shared between two tetrameric partners</note>
    </ligand>
</feature>
<keyword evidence="5 11" id="KW-0658">Purine biosynthesis</keyword>
<evidence type="ECO:0000256" key="3">
    <source>
        <dbReference type="ARBA" id="ARBA00022723"/>
    </source>
</evidence>
<feature type="binding site" evidence="11">
    <location>
        <begin position="389"/>
        <end position="393"/>
    </location>
    <ligand>
        <name>IMP</name>
        <dbReference type="ChEBI" id="CHEBI:58053"/>
    </ligand>
</feature>
<comment type="pathway">
    <text evidence="11">Purine metabolism; XMP biosynthesis via de novo pathway; XMP from IMP: step 1/1.</text>
</comment>
<feature type="binding site" description="in other chain" evidence="11">
    <location>
        <position position="309"/>
    </location>
    <ligand>
        <name>K(+)</name>
        <dbReference type="ChEBI" id="CHEBI:29103"/>
        <note>ligand shared between two tetrameric partners</note>
    </ligand>
</feature>
<evidence type="ECO:0000256" key="6">
    <source>
        <dbReference type="ARBA" id="ARBA00022958"/>
    </source>
</evidence>
<evidence type="ECO:0000256" key="5">
    <source>
        <dbReference type="ARBA" id="ARBA00022755"/>
    </source>
</evidence>
<name>A0ABS6YE69_9BACT</name>
<evidence type="ECO:0000256" key="11">
    <source>
        <dbReference type="HAMAP-Rule" id="MF_01964"/>
    </source>
</evidence>
<dbReference type="PANTHER" id="PTHR11911">
    <property type="entry name" value="INOSINE-5-MONOPHOSPHATE DEHYDROGENASE RELATED"/>
    <property type="match status" value="1"/>
</dbReference>
<keyword evidence="6 11" id="KW-0630">Potassium</keyword>
<keyword evidence="9 12" id="KW-0129">CBS domain</keyword>
<accession>A0ABS6YE69</accession>
<feature type="active site" description="Thioimidate intermediate" evidence="11">
    <location>
        <position position="309"/>
    </location>
</feature>
<dbReference type="InterPro" id="IPR001093">
    <property type="entry name" value="IMP_DH_GMPRt"/>
</dbReference>
<evidence type="ECO:0000256" key="1">
    <source>
        <dbReference type="ARBA" id="ARBA00001958"/>
    </source>
</evidence>
<feature type="binding site" evidence="11">
    <location>
        <position position="422"/>
    </location>
    <ligand>
        <name>IMP</name>
        <dbReference type="ChEBI" id="CHEBI:58053"/>
    </ligand>
</feature>
<feature type="binding site" evidence="11">
    <location>
        <position position="307"/>
    </location>
    <ligand>
        <name>IMP</name>
        <dbReference type="ChEBI" id="CHEBI:58053"/>
    </ligand>
</feature>
<dbReference type="InterPro" id="IPR015875">
    <property type="entry name" value="IMP_DH/GMP_Rdtase_CS"/>
</dbReference>
<keyword evidence="3 11" id="KW-0479">Metal-binding</keyword>
<dbReference type="CDD" id="cd00381">
    <property type="entry name" value="IMPDH"/>
    <property type="match status" value="1"/>
</dbReference>
<reference evidence="15 16" key="1">
    <citation type="submission" date="2021-07" db="EMBL/GenBank/DDBJ databases">
        <title>Genomic diversity and antimicrobial resistance of Prevotella spp. isolated from chronic lung disease airways.</title>
        <authorList>
            <person name="Webb K.A."/>
            <person name="Olagoke O.S."/>
            <person name="Baird T."/>
            <person name="Neill J."/>
            <person name="Pham A."/>
            <person name="Wells T.J."/>
            <person name="Ramsay K.A."/>
            <person name="Bell S.C."/>
            <person name="Sarovich D.S."/>
            <person name="Price E.P."/>
        </authorList>
    </citation>
    <scope>NUCLEOTIDE SEQUENCE [LARGE SCALE GENOMIC DNA]</scope>
    <source>
        <strain evidence="15 16">SCHI0011.S.12</strain>
    </source>
</reference>
<dbReference type="EMBL" id="JAHXCT010000004">
    <property type="protein sequence ID" value="MBW4769522.1"/>
    <property type="molecule type" value="Genomic_DNA"/>
</dbReference>
<dbReference type="EC" id="1.1.1.205" evidence="11"/>
<feature type="binding site" evidence="11">
    <location>
        <position position="477"/>
    </location>
    <ligand>
        <name>K(+)</name>
        <dbReference type="ChEBI" id="CHEBI:29103"/>
        <note>ligand shared between two tetrameric partners</note>
    </ligand>
</feature>
<comment type="activity regulation">
    <text evidence="11">Mycophenolic acid (MPA) is a non-competitive inhibitor that prevents formation of the closed enzyme conformation by binding to the same site as the amobile flap. In contrast, mizoribine monophosphate (MZP) is a competitive inhibitor that induces the closed conformation. MPA is a potent inhibitor of mammalian IMPDHs but a poor inhibitor of the bacterial enzymes. MZP is a more potent inhibitor of bacterial IMPDH.</text>
</comment>
<proteinExistence type="inferred from homology"/>
<feature type="binding site" evidence="11">
    <location>
        <position position="252"/>
    </location>
    <ligand>
        <name>NAD(+)</name>
        <dbReference type="ChEBI" id="CHEBI:57540"/>
    </ligand>
</feature>
<dbReference type="InterPro" id="IPR005990">
    <property type="entry name" value="IMP_DH"/>
</dbReference>
<comment type="cofactor">
    <cofactor evidence="1 11">
        <name>K(+)</name>
        <dbReference type="ChEBI" id="CHEBI:29103"/>
    </cofactor>
</comment>
<evidence type="ECO:0000313" key="15">
    <source>
        <dbReference type="EMBL" id="MBW4769522.1"/>
    </source>
</evidence>
<evidence type="ECO:0000256" key="9">
    <source>
        <dbReference type="ARBA" id="ARBA00023122"/>
    </source>
</evidence>
<comment type="caution">
    <text evidence="15">The sequence shown here is derived from an EMBL/GenBank/DDBJ whole genome shotgun (WGS) entry which is preliminary data.</text>
</comment>
<dbReference type="CDD" id="cd04601">
    <property type="entry name" value="CBS_pair_IMPDH"/>
    <property type="match status" value="1"/>
</dbReference>
<evidence type="ECO:0000256" key="4">
    <source>
        <dbReference type="ARBA" id="ARBA00022749"/>
    </source>
</evidence>
<keyword evidence="7 11" id="KW-0560">Oxidoreductase</keyword>
<feature type="binding site" evidence="11">
    <location>
        <position position="476"/>
    </location>
    <ligand>
        <name>K(+)</name>
        <dbReference type="ChEBI" id="CHEBI:29103"/>
        <note>ligand shared between two tetrameric partners</note>
    </ligand>
</feature>
<gene>
    <name evidence="11 15" type="primary">guaB</name>
    <name evidence="15" type="ORF">KZO38_07070</name>
</gene>
<sequence>MSSFVADKIVMDGLTYDDVLLIPAYSEVLPKSVSLQTRFSRNIVLNVPFVTAAMDTVTESAMAIAIAREGGIGVIHKNMSIEEQARQVAIVKRAENGMIYHPVTIQRGSKVKDALAIMSEYHIGGIPVVDAHNCLVGIVTNRDLRFERNLDKLIDDVMTSENLVTTHTQTDLVAAAQILQENKIEKLPVVDAENHLVGLITYKDITKAKDKPMACKDSKGRLRVAAGVGVTHDTLERMQALVNAGADAIVIDTAHGHSKAVIEKLVEAKRSFPEIDIVVGNVATGEAAKMLVEHGADAVKVGIGPGSICTTRVVAGVGVPQLSAIYDVYAALKDTDVPLIADGGLRYSGDVVKALAAGGSCVMIGSMVAGTEESPGETIIFNGRKFKSYRGMGSLEAMEQKNGSKDRYFQGDTQDVKKLVPEGIAGRVPYKGTVQEVIYQLVGGLRSGMGYCGAETINNLHNAKFTRITNAGVLESHPHDISITSEAPNYSRPE</sequence>
<dbReference type="Pfam" id="PF00478">
    <property type="entry name" value="IMPDH"/>
    <property type="match status" value="1"/>
</dbReference>